<dbReference type="EMBL" id="MJEQ01037184">
    <property type="protein sequence ID" value="OIT06137.1"/>
    <property type="molecule type" value="Genomic_DNA"/>
</dbReference>
<evidence type="ECO:0000313" key="3">
    <source>
        <dbReference type="Proteomes" id="UP000187609"/>
    </source>
</evidence>
<keyword evidence="1" id="KW-0812">Transmembrane</keyword>
<keyword evidence="1" id="KW-0472">Membrane</keyword>
<evidence type="ECO:0000256" key="1">
    <source>
        <dbReference type="SAM" id="Phobius"/>
    </source>
</evidence>
<dbReference type="PANTHER" id="PTHR36381:SF7">
    <property type="entry name" value="ETHYLENE-RESPONSIVE NUCLEAR PROTEIN"/>
    <property type="match status" value="1"/>
</dbReference>
<reference evidence="2" key="1">
    <citation type="submission" date="2016-11" db="EMBL/GenBank/DDBJ databases">
        <title>The genome of Nicotiana attenuata.</title>
        <authorList>
            <person name="Xu S."/>
            <person name="Brockmoeller T."/>
            <person name="Gaquerel E."/>
            <person name="Navarro A."/>
            <person name="Kuhl H."/>
            <person name="Gase K."/>
            <person name="Ling Z."/>
            <person name="Zhou W."/>
            <person name="Kreitzer C."/>
            <person name="Stanke M."/>
            <person name="Tang H."/>
            <person name="Lyons E."/>
            <person name="Pandey P."/>
            <person name="Pandey S.P."/>
            <person name="Timmermann B."/>
            <person name="Baldwin I.T."/>
        </authorList>
    </citation>
    <scope>NUCLEOTIDE SEQUENCE [LARGE SCALE GENOMIC DNA]</scope>
    <source>
        <strain evidence="2">UT</strain>
    </source>
</reference>
<dbReference type="OrthoDB" id="1226788at2759"/>
<name>A0A1J6JGN5_NICAT</name>
<evidence type="ECO:0000313" key="2">
    <source>
        <dbReference type="EMBL" id="OIT06137.1"/>
    </source>
</evidence>
<feature type="transmembrane region" description="Helical" evidence="1">
    <location>
        <begin position="135"/>
        <end position="154"/>
    </location>
</feature>
<sequence>MSFPWKKVKKTSVCELVKDHIRSHRNGGSPLIVETGFPTSLIDLFVKNRQRFIKPSKKKVAKSTLSSPSYLNLHLPFPMSPPSPATYTINKGSQLKGCQEKGERFDVDTNQVLIALVKIFLVVVLVLGAKNFVMGITMSACLFLFLEYLCRWLMPCVGAQRRILLTVQWVWSFVGGKMVELKKDDFVYKAPSLQEELANQCVKEKTDESNWDSKLKCEGMDSMGKEEKLRSELLESKKNKSHKSNMKSKMKKFLPKKFRKKISSMIVK</sequence>
<dbReference type="Proteomes" id="UP000187609">
    <property type="component" value="Unassembled WGS sequence"/>
</dbReference>
<comment type="caution">
    <text evidence="2">The sequence shown here is derived from an EMBL/GenBank/DDBJ whole genome shotgun (WGS) entry which is preliminary data.</text>
</comment>
<protein>
    <submittedName>
        <fullName evidence="2">Uncharacterized protein</fullName>
    </submittedName>
</protein>
<keyword evidence="1" id="KW-1133">Transmembrane helix</keyword>
<dbReference type="Gramene" id="OIT06137">
    <property type="protein sequence ID" value="OIT06137"/>
    <property type="gene ID" value="A4A49_05578"/>
</dbReference>
<dbReference type="OMA" id="ESNWDSK"/>
<feature type="transmembrane region" description="Helical" evidence="1">
    <location>
        <begin position="112"/>
        <end position="129"/>
    </location>
</feature>
<dbReference type="AlphaFoldDB" id="A0A1J6JGN5"/>
<keyword evidence="3" id="KW-1185">Reference proteome</keyword>
<organism evidence="2 3">
    <name type="scientific">Nicotiana attenuata</name>
    <name type="common">Coyote tobacco</name>
    <dbReference type="NCBI Taxonomy" id="49451"/>
    <lineage>
        <taxon>Eukaryota</taxon>
        <taxon>Viridiplantae</taxon>
        <taxon>Streptophyta</taxon>
        <taxon>Embryophyta</taxon>
        <taxon>Tracheophyta</taxon>
        <taxon>Spermatophyta</taxon>
        <taxon>Magnoliopsida</taxon>
        <taxon>eudicotyledons</taxon>
        <taxon>Gunneridae</taxon>
        <taxon>Pentapetalae</taxon>
        <taxon>asterids</taxon>
        <taxon>lamiids</taxon>
        <taxon>Solanales</taxon>
        <taxon>Solanaceae</taxon>
        <taxon>Nicotianoideae</taxon>
        <taxon>Nicotianeae</taxon>
        <taxon>Nicotiana</taxon>
    </lineage>
</organism>
<accession>A0A1J6JGN5</accession>
<proteinExistence type="predicted"/>
<gene>
    <name evidence="2" type="ORF">A4A49_05578</name>
</gene>
<dbReference type="PANTHER" id="PTHR36381">
    <property type="entry name" value="ETHYLENE-REGULATED TRANSCRIPT 2 (ERT2)"/>
    <property type="match status" value="1"/>
</dbReference>
<dbReference type="KEGG" id="nau:109222958"/>